<dbReference type="GO" id="GO:0005737">
    <property type="term" value="C:cytoplasm"/>
    <property type="evidence" value="ECO:0007669"/>
    <property type="project" value="TreeGrafter"/>
</dbReference>
<accession>A0A556TVF1</accession>
<evidence type="ECO:0000313" key="1">
    <source>
        <dbReference type="EMBL" id="TSK87393.1"/>
    </source>
</evidence>
<proteinExistence type="predicted"/>
<sequence>MYEVREGAGLTAKLKKGDKRVIRLAECLSVTPALGESCPADCAAFYLNTTQRIYTLAAPTHDEWVPTLCTLVFQCNEGKEGEARIALGDNVNVDLPMTENNIYSSFGPGEVHGGHG</sequence>
<dbReference type="GO" id="GO:0043410">
    <property type="term" value="P:positive regulation of MAPK cascade"/>
    <property type="evidence" value="ECO:0007669"/>
    <property type="project" value="TreeGrafter"/>
</dbReference>
<organism evidence="1 2">
    <name type="scientific">Bagarius yarrelli</name>
    <name type="common">Goonch</name>
    <name type="synonym">Bagrus yarrelli</name>
    <dbReference type="NCBI Taxonomy" id="175774"/>
    <lineage>
        <taxon>Eukaryota</taxon>
        <taxon>Metazoa</taxon>
        <taxon>Chordata</taxon>
        <taxon>Craniata</taxon>
        <taxon>Vertebrata</taxon>
        <taxon>Euteleostomi</taxon>
        <taxon>Actinopterygii</taxon>
        <taxon>Neopterygii</taxon>
        <taxon>Teleostei</taxon>
        <taxon>Ostariophysi</taxon>
        <taxon>Siluriformes</taxon>
        <taxon>Sisoridae</taxon>
        <taxon>Sisorinae</taxon>
        <taxon>Bagarius</taxon>
    </lineage>
</organism>
<dbReference type="PANTHER" id="PTHR21258">
    <property type="entry name" value="DOCKING PROTEIN RELATED"/>
    <property type="match status" value="1"/>
</dbReference>
<dbReference type="InterPro" id="IPR011993">
    <property type="entry name" value="PH-like_dom_sf"/>
</dbReference>
<dbReference type="GO" id="GO:0007169">
    <property type="term" value="P:cell surface receptor protein tyrosine kinase signaling pathway"/>
    <property type="evidence" value="ECO:0007669"/>
    <property type="project" value="TreeGrafter"/>
</dbReference>
<dbReference type="Proteomes" id="UP000319801">
    <property type="component" value="Unassembled WGS sequence"/>
</dbReference>
<dbReference type="InterPro" id="IPR050996">
    <property type="entry name" value="Docking_Protein_DOK"/>
</dbReference>
<dbReference type="OrthoDB" id="6243387at2759"/>
<keyword evidence="2" id="KW-1185">Reference proteome</keyword>
<dbReference type="Gene3D" id="2.30.29.30">
    <property type="entry name" value="Pleckstrin-homology domain (PH domain)/Phosphotyrosine-binding domain (PTB)"/>
    <property type="match status" value="1"/>
</dbReference>
<dbReference type="EMBL" id="VCAZ01000022">
    <property type="protein sequence ID" value="TSK87393.1"/>
    <property type="molecule type" value="Genomic_DNA"/>
</dbReference>
<name>A0A556TVF1_BAGYA</name>
<protein>
    <submittedName>
        <fullName evidence="1">Docking protein 3</fullName>
    </submittedName>
</protein>
<reference evidence="1 2" key="1">
    <citation type="journal article" date="2019" name="Genome Biol. Evol.">
        <title>Whole-Genome Sequencing of the Giant Devil Catfish, Bagarius yarrelli.</title>
        <authorList>
            <person name="Jiang W."/>
            <person name="Lv Y."/>
            <person name="Cheng L."/>
            <person name="Yang K."/>
            <person name="Chao B."/>
            <person name="Wang X."/>
            <person name="Li Y."/>
            <person name="Pan X."/>
            <person name="You X."/>
            <person name="Zhang Y."/>
            <person name="Yang J."/>
            <person name="Li J."/>
            <person name="Zhang X."/>
            <person name="Liu S."/>
            <person name="Sun C."/>
            <person name="Yang J."/>
            <person name="Shi Q."/>
        </authorList>
    </citation>
    <scope>NUCLEOTIDE SEQUENCE [LARGE SCALE GENOMIC DNA]</scope>
    <source>
        <strain evidence="1">JWS20170419001</strain>
        <tissue evidence="1">Muscle</tissue>
    </source>
</reference>
<gene>
    <name evidence="1" type="ORF">Baya_4107</name>
</gene>
<dbReference type="AlphaFoldDB" id="A0A556TVF1"/>
<comment type="caution">
    <text evidence="1">The sequence shown here is derived from an EMBL/GenBank/DDBJ whole genome shotgun (WGS) entry which is preliminary data.</text>
</comment>
<dbReference type="PANTHER" id="PTHR21258:SF58">
    <property type="entry name" value="DOCKING PROTEIN 3-LIKE"/>
    <property type="match status" value="1"/>
</dbReference>
<evidence type="ECO:0000313" key="2">
    <source>
        <dbReference type="Proteomes" id="UP000319801"/>
    </source>
</evidence>
<dbReference type="GO" id="GO:0007265">
    <property type="term" value="P:Ras protein signal transduction"/>
    <property type="evidence" value="ECO:0007669"/>
    <property type="project" value="TreeGrafter"/>
</dbReference>